<keyword evidence="8 15" id="KW-0418">Kinase</keyword>
<evidence type="ECO:0000256" key="10">
    <source>
        <dbReference type="ARBA" id="ARBA00023012"/>
    </source>
</evidence>
<dbReference type="EMBL" id="BLRW01000102">
    <property type="protein sequence ID" value="GFP23395.1"/>
    <property type="molecule type" value="Genomic_DNA"/>
</dbReference>
<sequence>MIIASILLSVRASYLQATFAVALLGGLVALEYYGLIPHVHLTGFISQELYQDWRFILASLFVFTSTIYISVYMATSIVRQLREKERQTVSLTKELRGKTEELQLAYDKLNEADRIKSQYLRKVSHELRAPLAAVQSILKVVLEGLTGEVSGKTREMVERAESRTWELLKLLNDLLILSRSREAKLEGRMEKVNIPEAVQRVIGLLRARFENKNVVVEAKIPSTLPPVLGDRESIEQLFTNLIGNAVKYTPRGGRVTIRAVSENEYLRIQVSDTGIGIPPEDIPKIFNEFYRAPNAVQFAKVGTGLGLSIVKSFVDVHKGDISVQSEVGKGTTFTVHLPLAAQDSEQHSSGGEETEVIGMEIEEHKVVDIKRR</sequence>
<dbReference type="InterPro" id="IPR003594">
    <property type="entry name" value="HATPase_dom"/>
</dbReference>
<accession>A0A6V8NSV7</accession>
<organism evidence="15 19">
    <name type="scientific">Candidatus Hakubella thermalkaliphila</name>
    <dbReference type="NCBI Taxonomy" id="2754717"/>
    <lineage>
        <taxon>Bacteria</taxon>
        <taxon>Bacillati</taxon>
        <taxon>Actinomycetota</taxon>
        <taxon>Actinomycetota incertae sedis</taxon>
        <taxon>Candidatus Hakubellales</taxon>
        <taxon>Candidatus Hakubellaceae</taxon>
        <taxon>Candidatus Hakubella</taxon>
    </lineage>
</organism>
<evidence type="ECO:0000313" key="19">
    <source>
        <dbReference type="Proteomes" id="UP000585609"/>
    </source>
</evidence>
<keyword evidence="20" id="KW-1185">Reference proteome</keyword>
<dbReference type="PANTHER" id="PTHR43711">
    <property type="entry name" value="TWO-COMPONENT HISTIDINE KINASE"/>
    <property type="match status" value="1"/>
</dbReference>
<dbReference type="Gene3D" id="3.30.565.10">
    <property type="entry name" value="Histidine kinase-like ATPase, C-terminal domain"/>
    <property type="match status" value="1"/>
</dbReference>
<gene>
    <name evidence="15" type="ORF">HKBW3S09_00862</name>
    <name evidence="16" type="ORF">HKBW3S34_01456</name>
    <name evidence="17" type="ORF">HKBW3S47_00312</name>
</gene>
<dbReference type="GO" id="GO:0000155">
    <property type="term" value="F:phosphorelay sensor kinase activity"/>
    <property type="evidence" value="ECO:0007669"/>
    <property type="project" value="InterPro"/>
</dbReference>
<dbReference type="GO" id="GO:0005886">
    <property type="term" value="C:plasma membrane"/>
    <property type="evidence" value="ECO:0007669"/>
    <property type="project" value="UniProtKB-SubCell"/>
</dbReference>
<evidence type="ECO:0000256" key="12">
    <source>
        <dbReference type="SAM" id="Coils"/>
    </source>
</evidence>
<evidence type="ECO:0000256" key="6">
    <source>
        <dbReference type="ARBA" id="ARBA00022679"/>
    </source>
</evidence>
<evidence type="ECO:0000313" key="17">
    <source>
        <dbReference type="EMBL" id="GFP38611.1"/>
    </source>
</evidence>
<name>A0A6V8NSV7_9ACTN</name>
<dbReference type="InterPro" id="IPR036097">
    <property type="entry name" value="HisK_dim/P_sf"/>
</dbReference>
<comment type="caution">
    <text evidence="15">The sequence shown here is derived from an EMBL/GenBank/DDBJ whole genome shotgun (WGS) entry which is preliminary data.</text>
</comment>
<evidence type="ECO:0000259" key="14">
    <source>
        <dbReference type="PROSITE" id="PS50109"/>
    </source>
</evidence>
<dbReference type="EC" id="2.7.13.3" evidence="3"/>
<dbReference type="Proteomes" id="UP000588083">
    <property type="component" value="Unassembled WGS sequence"/>
</dbReference>
<evidence type="ECO:0000256" key="5">
    <source>
        <dbReference type="ARBA" id="ARBA00022553"/>
    </source>
</evidence>
<dbReference type="CDD" id="cd00082">
    <property type="entry name" value="HisKA"/>
    <property type="match status" value="1"/>
</dbReference>
<evidence type="ECO:0000256" key="11">
    <source>
        <dbReference type="ARBA" id="ARBA00023136"/>
    </source>
</evidence>
<dbReference type="InterPro" id="IPR003661">
    <property type="entry name" value="HisK_dim/P_dom"/>
</dbReference>
<keyword evidence="10" id="KW-0902">Two-component regulatory system</keyword>
<protein>
    <recommendedName>
        <fullName evidence="3">histidine kinase</fullName>
        <ecNumber evidence="3">2.7.13.3</ecNumber>
    </recommendedName>
</protein>
<keyword evidence="5" id="KW-0597">Phosphoprotein</keyword>
<dbReference type="AlphaFoldDB" id="A0A6V8NSV7"/>
<evidence type="ECO:0000256" key="7">
    <source>
        <dbReference type="ARBA" id="ARBA00022741"/>
    </source>
</evidence>
<dbReference type="PANTHER" id="PTHR43711:SF31">
    <property type="entry name" value="HISTIDINE KINASE"/>
    <property type="match status" value="1"/>
</dbReference>
<dbReference type="InterPro" id="IPR036890">
    <property type="entry name" value="HATPase_C_sf"/>
</dbReference>
<dbReference type="EMBL" id="BLRZ01000075">
    <property type="protein sequence ID" value="GFP30536.1"/>
    <property type="molecule type" value="Genomic_DNA"/>
</dbReference>
<reference evidence="18 19" key="1">
    <citation type="journal article" date="2020" name="Front. Microbiol.">
        <title>Single-cell genomics of novel Actinobacteria with the Wood-Ljungdahl pathway discovered in a serpentinizing system.</title>
        <authorList>
            <person name="Merino N."/>
            <person name="Kawai M."/>
            <person name="Boyd E.S."/>
            <person name="Colman D.R."/>
            <person name="McGlynn S.E."/>
            <person name="Nealson K.H."/>
            <person name="Kurokawa K."/>
            <person name="Hongoh Y."/>
        </authorList>
    </citation>
    <scope>NUCLEOTIDE SEQUENCE [LARGE SCALE GENOMIC DNA]</scope>
    <source>
        <strain evidence="15 19">S09_30</strain>
        <strain evidence="16 20">S34</strain>
        <strain evidence="17 18">S47</strain>
    </source>
</reference>
<dbReference type="SUPFAM" id="SSF47384">
    <property type="entry name" value="Homodimeric domain of signal transducing histidine kinase"/>
    <property type="match status" value="1"/>
</dbReference>
<dbReference type="SUPFAM" id="SSF55874">
    <property type="entry name" value="ATPase domain of HSP90 chaperone/DNA topoisomerase II/histidine kinase"/>
    <property type="match status" value="1"/>
</dbReference>
<evidence type="ECO:0000313" key="20">
    <source>
        <dbReference type="Proteomes" id="UP000588083"/>
    </source>
</evidence>
<dbReference type="InterPro" id="IPR050736">
    <property type="entry name" value="Sensor_HK_Regulatory"/>
</dbReference>
<dbReference type="CDD" id="cd00075">
    <property type="entry name" value="HATPase"/>
    <property type="match status" value="1"/>
</dbReference>
<feature type="coiled-coil region" evidence="12">
    <location>
        <begin position="81"/>
        <end position="112"/>
    </location>
</feature>
<evidence type="ECO:0000313" key="15">
    <source>
        <dbReference type="EMBL" id="GFP23395.1"/>
    </source>
</evidence>
<evidence type="ECO:0000313" key="18">
    <source>
        <dbReference type="Proteomes" id="UP000569018"/>
    </source>
</evidence>
<dbReference type="Proteomes" id="UP000585609">
    <property type="component" value="Unassembled WGS sequence"/>
</dbReference>
<keyword evidence="13" id="KW-1133">Transmembrane helix</keyword>
<comment type="subcellular location">
    <subcellularLocation>
        <location evidence="2">Cell membrane</location>
    </subcellularLocation>
</comment>
<keyword evidence="12" id="KW-0175">Coiled coil</keyword>
<dbReference type="EMBL" id="BLSD01000009">
    <property type="protein sequence ID" value="GFP38611.1"/>
    <property type="molecule type" value="Genomic_DNA"/>
</dbReference>
<dbReference type="InterPro" id="IPR005467">
    <property type="entry name" value="His_kinase_dom"/>
</dbReference>
<dbReference type="PROSITE" id="PS50109">
    <property type="entry name" value="HIS_KIN"/>
    <property type="match status" value="1"/>
</dbReference>
<keyword evidence="11 13" id="KW-0472">Membrane</keyword>
<evidence type="ECO:0000256" key="4">
    <source>
        <dbReference type="ARBA" id="ARBA00022475"/>
    </source>
</evidence>
<evidence type="ECO:0000256" key="3">
    <source>
        <dbReference type="ARBA" id="ARBA00012438"/>
    </source>
</evidence>
<feature type="transmembrane region" description="Helical" evidence="13">
    <location>
        <begin position="12"/>
        <end position="35"/>
    </location>
</feature>
<dbReference type="Pfam" id="PF00512">
    <property type="entry name" value="HisKA"/>
    <property type="match status" value="1"/>
</dbReference>
<dbReference type="Pfam" id="PF02518">
    <property type="entry name" value="HATPase_c"/>
    <property type="match status" value="1"/>
</dbReference>
<dbReference type="GO" id="GO:0005524">
    <property type="term" value="F:ATP binding"/>
    <property type="evidence" value="ECO:0007669"/>
    <property type="project" value="UniProtKB-KW"/>
</dbReference>
<comment type="catalytic activity">
    <reaction evidence="1">
        <text>ATP + protein L-histidine = ADP + protein N-phospho-L-histidine.</text>
        <dbReference type="EC" id="2.7.13.3"/>
    </reaction>
</comment>
<evidence type="ECO:0000256" key="9">
    <source>
        <dbReference type="ARBA" id="ARBA00022840"/>
    </source>
</evidence>
<dbReference type="SMART" id="SM00387">
    <property type="entry name" value="HATPase_c"/>
    <property type="match status" value="1"/>
</dbReference>
<feature type="domain" description="Histidine kinase" evidence="14">
    <location>
        <begin position="122"/>
        <end position="341"/>
    </location>
</feature>
<evidence type="ECO:0000256" key="13">
    <source>
        <dbReference type="SAM" id="Phobius"/>
    </source>
</evidence>
<keyword evidence="13" id="KW-0812">Transmembrane</keyword>
<dbReference type="SMART" id="SM00388">
    <property type="entry name" value="HisKA"/>
    <property type="match status" value="1"/>
</dbReference>
<keyword evidence="4" id="KW-1003">Cell membrane</keyword>
<evidence type="ECO:0000256" key="1">
    <source>
        <dbReference type="ARBA" id="ARBA00000085"/>
    </source>
</evidence>
<proteinExistence type="predicted"/>
<dbReference type="Proteomes" id="UP000569018">
    <property type="component" value="Unassembled WGS sequence"/>
</dbReference>
<keyword evidence="9" id="KW-0067">ATP-binding</keyword>
<dbReference type="InterPro" id="IPR004358">
    <property type="entry name" value="Sig_transdc_His_kin-like_C"/>
</dbReference>
<evidence type="ECO:0000256" key="2">
    <source>
        <dbReference type="ARBA" id="ARBA00004236"/>
    </source>
</evidence>
<dbReference type="Gene3D" id="1.10.287.130">
    <property type="match status" value="1"/>
</dbReference>
<dbReference type="FunFam" id="3.30.565.10:FF:000023">
    <property type="entry name" value="PAS domain-containing sensor histidine kinase"/>
    <property type="match status" value="1"/>
</dbReference>
<evidence type="ECO:0000313" key="16">
    <source>
        <dbReference type="EMBL" id="GFP30536.1"/>
    </source>
</evidence>
<keyword evidence="6" id="KW-0808">Transferase</keyword>
<feature type="transmembrane region" description="Helical" evidence="13">
    <location>
        <begin position="55"/>
        <end position="78"/>
    </location>
</feature>
<dbReference type="PRINTS" id="PR00344">
    <property type="entry name" value="BCTRLSENSOR"/>
</dbReference>
<evidence type="ECO:0000256" key="8">
    <source>
        <dbReference type="ARBA" id="ARBA00022777"/>
    </source>
</evidence>
<keyword evidence="7" id="KW-0547">Nucleotide-binding</keyword>
<dbReference type="RefSeq" id="WP_176235320.1">
    <property type="nucleotide sequence ID" value="NZ_BLRZ01000075.1"/>
</dbReference>